<evidence type="ECO:0000259" key="1">
    <source>
        <dbReference type="PROSITE" id="PS50878"/>
    </source>
</evidence>
<dbReference type="Proteomes" id="UP000663844">
    <property type="component" value="Unassembled WGS sequence"/>
</dbReference>
<dbReference type="EMBL" id="CAJOAZ010008786">
    <property type="protein sequence ID" value="CAF4191328.1"/>
    <property type="molecule type" value="Genomic_DNA"/>
</dbReference>
<dbReference type="Proteomes" id="UP000663845">
    <property type="component" value="Unassembled WGS sequence"/>
</dbReference>
<dbReference type="Pfam" id="PF26215">
    <property type="entry name" value="HTH_animal"/>
    <property type="match status" value="1"/>
</dbReference>
<accession>A0A815UTX9</accession>
<dbReference type="PROSITE" id="PS50878">
    <property type="entry name" value="RT_POL"/>
    <property type="match status" value="1"/>
</dbReference>
<feature type="domain" description="Reverse transcriptase" evidence="1">
    <location>
        <begin position="370"/>
        <end position="646"/>
    </location>
</feature>
<dbReference type="PANTHER" id="PTHR21301">
    <property type="entry name" value="REVERSE TRANSCRIPTASE"/>
    <property type="match status" value="1"/>
</dbReference>
<dbReference type="InterPro" id="IPR000477">
    <property type="entry name" value="RT_dom"/>
</dbReference>
<sequence>MCENDLFQSISTQLTSSQNESLQRLITIRQQQIQYWGELLMFEMRILYKFLPLNFNQLENVIAPISSLSLNNGQKTIQFNNKQNKIIQEGKRRWLDVYLNSYEIKLQEYDEQYQTEFEQFKQLQILNNTTTIVDPLPISIDKIKEYMVYRTNSLKQDIYQQISSFRERLLHNRQRSSTTKTTIGVSPEPYLDLHKNPFNTCQWTQLSLGPSFIRMNQSALRPQHQQKVAIETEYKDISEKVKKHLTFSPHSVPLTSPYFQQYSRQLRTYLNQCYSSPTSYKNQIQALQQKHIAQTIRETIKKHKLIIRQTDKGHNFYIGSQIEFEKTVQKFFQDTNAFMELSYNPFNEIQNKIITLLNQLRKDECISKEQYNKMIFNRTTSELAHLYFNPKTHKEYIQVRPIEHTIHAPTTKISQFLDQLIRPIFNEKCDETNLIDSNSFLKKMIKYYKKGLLKPSTLFCTFDIRNLYTMLPQEETLNILVEFLHVHGYNDVQGIALDTIRKLASLVIKENVFVYDKKIYHQTTGGAMGSSFTLTLANIFMWKWQKQFVRQQDITSEFFGRYIDDIFITWNGTEKELIKFLNEANTWHPNIKLDYKIGQSLPFLDILLTNNNGTISTSVYHKPAAEPYVVPFISDHPRHIFINIIQTRLANALKCSSTFEIFNYERRHIKLMLLYNGYPSSFIETQYRKFFNEYIYSTSFLPFIIDEEQFFLMRNKLFSQFIYESSHVSEDNALINTVNIRTAQVPQNTTTEINVEHNTTTITTPKRNNTLFLHYTYEQRFKPMKRGGLLRISSCVALRRFRLPTIILTF</sequence>
<protein>
    <recommendedName>
        <fullName evidence="1">Reverse transcriptase domain-containing protein</fullName>
    </recommendedName>
</protein>
<proteinExistence type="predicted"/>
<gene>
    <name evidence="2" type="ORF">JYZ213_LOCUS44931</name>
    <name evidence="3" type="ORF">OXD698_LOCUS40304</name>
</gene>
<dbReference type="EMBL" id="CAJNOG010003201">
    <property type="protein sequence ID" value="CAF1527436.1"/>
    <property type="molecule type" value="Genomic_DNA"/>
</dbReference>
<name>A0A815UTX9_9BILA</name>
<evidence type="ECO:0000313" key="2">
    <source>
        <dbReference type="EMBL" id="CAF1527436.1"/>
    </source>
</evidence>
<evidence type="ECO:0000313" key="4">
    <source>
        <dbReference type="Proteomes" id="UP000663845"/>
    </source>
</evidence>
<reference evidence="2" key="1">
    <citation type="submission" date="2021-02" db="EMBL/GenBank/DDBJ databases">
        <authorList>
            <person name="Nowell W R."/>
        </authorList>
    </citation>
    <scope>NUCLEOTIDE SEQUENCE</scope>
</reference>
<dbReference type="PANTHER" id="PTHR21301:SF10">
    <property type="entry name" value="REVERSE TRANSCRIPTASE DOMAIN-CONTAINING PROTEIN"/>
    <property type="match status" value="1"/>
</dbReference>
<organism evidence="2 4">
    <name type="scientific">Adineta steineri</name>
    <dbReference type="NCBI Taxonomy" id="433720"/>
    <lineage>
        <taxon>Eukaryota</taxon>
        <taxon>Metazoa</taxon>
        <taxon>Spiralia</taxon>
        <taxon>Gnathifera</taxon>
        <taxon>Rotifera</taxon>
        <taxon>Eurotatoria</taxon>
        <taxon>Bdelloidea</taxon>
        <taxon>Adinetida</taxon>
        <taxon>Adinetidae</taxon>
        <taxon>Adineta</taxon>
    </lineage>
</organism>
<dbReference type="InterPro" id="IPR058912">
    <property type="entry name" value="HTH_animal"/>
</dbReference>
<comment type="caution">
    <text evidence="2">The sequence shown here is derived from an EMBL/GenBank/DDBJ whole genome shotgun (WGS) entry which is preliminary data.</text>
</comment>
<dbReference type="AlphaFoldDB" id="A0A815UTX9"/>
<evidence type="ECO:0000313" key="3">
    <source>
        <dbReference type="EMBL" id="CAF4191328.1"/>
    </source>
</evidence>